<name>A0A5C5ZP82_9BACT</name>
<dbReference type="AlphaFoldDB" id="A0A5C5ZP82"/>
<dbReference type="SUPFAM" id="SSF53756">
    <property type="entry name" value="UDP-Glycosyltransferase/glycogen phosphorylase"/>
    <property type="match status" value="1"/>
</dbReference>
<organism evidence="1 2">
    <name type="scientific">Neorhodopirellula pilleata</name>
    <dbReference type="NCBI Taxonomy" id="2714738"/>
    <lineage>
        <taxon>Bacteria</taxon>
        <taxon>Pseudomonadati</taxon>
        <taxon>Planctomycetota</taxon>
        <taxon>Planctomycetia</taxon>
        <taxon>Pirellulales</taxon>
        <taxon>Pirellulaceae</taxon>
        <taxon>Neorhodopirellula</taxon>
    </lineage>
</organism>
<keyword evidence="2" id="KW-1185">Reference proteome</keyword>
<dbReference type="EMBL" id="SJPM01000019">
    <property type="protein sequence ID" value="TWT89284.1"/>
    <property type="molecule type" value="Genomic_DNA"/>
</dbReference>
<reference evidence="1 2" key="1">
    <citation type="submission" date="2019-02" db="EMBL/GenBank/DDBJ databases">
        <title>Deep-cultivation of Planctomycetes and their phenomic and genomic characterization uncovers novel biology.</title>
        <authorList>
            <person name="Wiegand S."/>
            <person name="Jogler M."/>
            <person name="Boedeker C."/>
            <person name="Pinto D."/>
            <person name="Vollmers J."/>
            <person name="Rivas-Marin E."/>
            <person name="Kohn T."/>
            <person name="Peeters S.H."/>
            <person name="Heuer A."/>
            <person name="Rast P."/>
            <person name="Oberbeckmann S."/>
            <person name="Bunk B."/>
            <person name="Jeske O."/>
            <person name="Meyerdierks A."/>
            <person name="Storesund J.E."/>
            <person name="Kallscheuer N."/>
            <person name="Luecker S."/>
            <person name="Lage O.M."/>
            <person name="Pohl T."/>
            <person name="Merkel B.J."/>
            <person name="Hornburger P."/>
            <person name="Mueller R.-W."/>
            <person name="Bruemmer F."/>
            <person name="Labrenz M."/>
            <person name="Spormann A.M."/>
            <person name="Op Den Camp H."/>
            <person name="Overmann J."/>
            <person name="Amann R."/>
            <person name="Jetten M.S.M."/>
            <person name="Mascher T."/>
            <person name="Medema M.H."/>
            <person name="Devos D.P."/>
            <person name="Kaster A.-K."/>
            <person name="Ovreas L."/>
            <person name="Rohde M."/>
            <person name="Galperin M.Y."/>
            <person name="Jogler C."/>
        </authorList>
    </citation>
    <scope>NUCLEOTIDE SEQUENCE [LARGE SCALE GENOMIC DNA]</scope>
    <source>
        <strain evidence="1 2">Pla100</strain>
    </source>
</reference>
<accession>A0A5C5ZP82</accession>
<dbReference type="GO" id="GO:0016740">
    <property type="term" value="F:transferase activity"/>
    <property type="evidence" value="ECO:0007669"/>
    <property type="project" value="UniProtKB-KW"/>
</dbReference>
<proteinExistence type="predicted"/>
<dbReference type="Proteomes" id="UP000316213">
    <property type="component" value="Unassembled WGS sequence"/>
</dbReference>
<gene>
    <name evidence="1" type="ORF">Pla100_56010</name>
</gene>
<sequence>MSKTLTQSTEPSEVRRQADKIGRTILVHDYAGHPFQIQLSRQLAHNCRADGDRVVHSYSASTHTPQGPLVPRTDDPSNLEIIPISLGETIKKYSFLSRFQSEQRYGDLLVSHCETIKPDVVISGNTPTLSQCKLVKWGLDQNIPIVTWIQDMYGLAAYRILKKKLPIIGAVAGRYLMQRDAWCYRNSSSVVPITNDFIPQLEQYGVAKNRIRTIANWAPLEEFPLTDRDNYWARNQGLTNSTRFIYSGTLSIRHNPKMLLDLAKEVDAKSLGEVVVISEGDAADWLKSESDSIKSLRVLPFQPFEELPNVLGAADVLLAILEADAGVFCVPSKILTYLCAGRAILTAMPLSNEAARLVKEQDFGFNVEPGDSETFIRQAIRLANDREFCWQLGKNARDYAERQFDIALKVREFSDVLMLQNQGISVTLN</sequence>
<keyword evidence="1" id="KW-0808">Transferase</keyword>
<evidence type="ECO:0000313" key="2">
    <source>
        <dbReference type="Proteomes" id="UP000316213"/>
    </source>
</evidence>
<dbReference type="Gene3D" id="3.40.50.2000">
    <property type="entry name" value="Glycogen Phosphorylase B"/>
    <property type="match status" value="2"/>
</dbReference>
<dbReference type="Pfam" id="PF13692">
    <property type="entry name" value="Glyco_trans_1_4"/>
    <property type="match status" value="1"/>
</dbReference>
<evidence type="ECO:0000313" key="1">
    <source>
        <dbReference type="EMBL" id="TWT89284.1"/>
    </source>
</evidence>
<comment type="caution">
    <text evidence="1">The sequence shown here is derived from an EMBL/GenBank/DDBJ whole genome shotgun (WGS) entry which is preliminary data.</text>
</comment>
<dbReference type="CDD" id="cd03794">
    <property type="entry name" value="GT4_WbuB-like"/>
    <property type="match status" value="1"/>
</dbReference>
<protein>
    <submittedName>
        <fullName evidence="1">Putative glycosyl transferase</fullName>
    </submittedName>
</protein>
<dbReference type="PANTHER" id="PTHR12526">
    <property type="entry name" value="GLYCOSYLTRANSFERASE"/>
    <property type="match status" value="1"/>
</dbReference>